<dbReference type="Gene3D" id="3.30.70.360">
    <property type="match status" value="4"/>
</dbReference>
<evidence type="ECO:0000256" key="6">
    <source>
        <dbReference type="ARBA" id="ARBA00022833"/>
    </source>
</evidence>
<evidence type="ECO:0000256" key="5">
    <source>
        <dbReference type="ARBA" id="ARBA00022801"/>
    </source>
</evidence>
<dbReference type="GO" id="GO:0008777">
    <property type="term" value="F:acetylornithine deacetylase activity"/>
    <property type="evidence" value="ECO:0007669"/>
    <property type="project" value="TreeGrafter"/>
</dbReference>
<keyword evidence="5 9" id="KW-0378">Hydrolase</keyword>
<comment type="similarity">
    <text evidence="2">Belongs to the peptidase M20A family.</text>
</comment>
<dbReference type="GO" id="GO:0006526">
    <property type="term" value="P:L-arginine biosynthetic process"/>
    <property type="evidence" value="ECO:0007669"/>
    <property type="project" value="TreeGrafter"/>
</dbReference>
<evidence type="ECO:0000256" key="3">
    <source>
        <dbReference type="ARBA" id="ARBA00022670"/>
    </source>
</evidence>
<keyword evidence="8" id="KW-0482">Metalloprotease</keyword>
<comment type="caution">
    <text evidence="9">The sequence shown here is derived from an EMBL/GenBank/DDBJ whole genome shotgun (WGS) entry which is preliminary data.</text>
</comment>
<dbReference type="GO" id="GO:0006508">
    <property type="term" value="P:proteolysis"/>
    <property type="evidence" value="ECO:0007669"/>
    <property type="project" value="UniProtKB-KW"/>
</dbReference>
<evidence type="ECO:0000256" key="2">
    <source>
        <dbReference type="ARBA" id="ARBA00006247"/>
    </source>
</evidence>
<dbReference type="PANTHER" id="PTHR43808">
    <property type="entry name" value="ACETYLORNITHINE DEACETYLASE"/>
    <property type="match status" value="1"/>
</dbReference>
<dbReference type="GO" id="GO:0008237">
    <property type="term" value="F:metallopeptidase activity"/>
    <property type="evidence" value="ECO:0007669"/>
    <property type="project" value="UniProtKB-KW"/>
</dbReference>
<keyword evidence="3" id="KW-0645">Protease</keyword>
<dbReference type="Pfam" id="PF01546">
    <property type="entry name" value="Peptidase_M20"/>
    <property type="match status" value="1"/>
</dbReference>
<dbReference type="Gene3D" id="3.40.630.10">
    <property type="entry name" value="Zn peptidases"/>
    <property type="match status" value="2"/>
</dbReference>
<dbReference type="InterPro" id="IPR050072">
    <property type="entry name" value="Peptidase_M20A"/>
</dbReference>
<evidence type="ECO:0000313" key="10">
    <source>
        <dbReference type="Proteomes" id="UP000284841"/>
    </source>
</evidence>
<evidence type="ECO:0000256" key="4">
    <source>
        <dbReference type="ARBA" id="ARBA00022723"/>
    </source>
</evidence>
<dbReference type="Proteomes" id="UP000284841">
    <property type="component" value="Unassembled WGS sequence"/>
</dbReference>
<dbReference type="OrthoDB" id="9761532at2"/>
<sequence length="441" mass="48761">MLEEYIDQQTMIEKLQACIAIRSLKSKAEPGMPYGREVYRALEYVLNLAAEMGFRTANIDGHVGYVEYGEGDEMIAVLGHLDIVPAGDGWTYPPFEGRIADGKIYGRGTTDDKGPLIASLFALKAIKDAGIKLKRRIRIIFGTDEESGSHDMIRYKETEELPVMAFTPDADYPVIFSEKRLVNLKLTRNLQADSAKWTLAMAKGGNVVNQVPDSAQLLLQRGEEQIHLQGKGMAAHGSVPEIGGNAIDDLMKKLTQHSCFAECSETLKAFVAFYMEHLYASWDGRGFDVCCNDRELGRSTFNTALLYGDEEKIQLTLDCRFPASLDVETPLQKMKEAGEKAAILVEVVKNKPGLFMPKDHPLVETLQKVYEVETGERCAPIAIGGGTYAKTLPNTVAFGPIFPGCQNRIHETDEFITVDELMKDAGMITRAMCELAGSAER</sequence>
<keyword evidence="7" id="KW-0224">Dipeptidase</keyword>
<dbReference type="SUPFAM" id="SSF53187">
    <property type="entry name" value="Zn-dependent exopeptidases"/>
    <property type="match status" value="1"/>
</dbReference>
<keyword evidence="10" id="KW-1185">Reference proteome</keyword>
<organism evidence="9 10">
    <name type="scientific">Emergencia timonensis</name>
    <dbReference type="NCBI Taxonomy" id="1776384"/>
    <lineage>
        <taxon>Bacteria</taxon>
        <taxon>Bacillati</taxon>
        <taxon>Bacillota</taxon>
        <taxon>Clostridia</taxon>
        <taxon>Peptostreptococcales</taxon>
        <taxon>Anaerovoracaceae</taxon>
        <taxon>Emergencia</taxon>
    </lineage>
</organism>
<keyword evidence="6" id="KW-0862">Zinc</keyword>
<evidence type="ECO:0000256" key="7">
    <source>
        <dbReference type="ARBA" id="ARBA00022997"/>
    </source>
</evidence>
<dbReference type="STRING" id="1776384.GCA_900086585_00469"/>
<dbReference type="EMBL" id="QRMS01000007">
    <property type="protein sequence ID" value="RHJ84091.1"/>
    <property type="molecule type" value="Genomic_DNA"/>
</dbReference>
<dbReference type="SUPFAM" id="SSF55031">
    <property type="entry name" value="Bacterial exopeptidase dimerisation domain"/>
    <property type="match status" value="1"/>
</dbReference>
<keyword evidence="4" id="KW-0479">Metal-binding</keyword>
<proteinExistence type="inferred from homology"/>
<reference evidence="9 10" key="1">
    <citation type="submission" date="2018-08" db="EMBL/GenBank/DDBJ databases">
        <title>A genome reference for cultivated species of the human gut microbiota.</title>
        <authorList>
            <person name="Zou Y."/>
            <person name="Xue W."/>
            <person name="Luo G."/>
        </authorList>
    </citation>
    <scope>NUCLEOTIDE SEQUENCE [LARGE SCALE GENOMIC DNA]</scope>
    <source>
        <strain evidence="9 10">AM07-24</strain>
    </source>
</reference>
<dbReference type="NCBIfam" id="TIGR01887">
    <property type="entry name" value="dipeptidaselike"/>
    <property type="match status" value="1"/>
</dbReference>
<evidence type="ECO:0000313" key="9">
    <source>
        <dbReference type="EMBL" id="RHJ84091.1"/>
    </source>
</evidence>
<dbReference type="InterPro" id="IPR036264">
    <property type="entry name" value="Bact_exopeptidase_dim_dom"/>
</dbReference>
<name>A0A415DV64_9FIRM</name>
<dbReference type="GO" id="GO:0016805">
    <property type="term" value="F:dipeptidase activity"/>
    <property type="evidence" value="ECO:0007669"/>
    <property type="project" value="UniProtKB-KW"/>
</dbReference>
<dbReference type="AlphaFoldDB" id="A0A415DV64"/>
<dbReference type="PANTHER" id="PTHR43808:SF31">
    <property type="entry name" value="N-ACETYL-L-CITRULLINE DEACETYLASE"/>
    <property type="match status" value="1"/>
</dbReference>
<dbReference type="PROSITE" id="PS00759">
    <property type="entry name" value="ARGE_DAPE_CPG2_2"/>
    <property type="match status" value="1"/>
</dbReference>
<evidence type="ECO:0000256" key="1">
    <source>
        <dbReference type="ARBA" id="ARBA00001947"/>
    </source>
</evidence>
<dbReference type="InterPro" id="IPR010964">
    <property type="entry name" value="M20A_pepV-rel"/>
</dbReference>
<comment type="cofactor">
    <cofactor evidence="1">
        <name>Zn(2+)</name>
        <dbReference type="ChEBI" id="CHEBI:29105"/>
    </cofactor>
</comment>
<dbReference type="InterPro" id="IPR001261">
    <property type="entry name" value="ArgE/DapE_CS"/>
</dbReference>
<dbReference type="RefSeq" id="WP_118336594.1">
    <property type="nucleotide sequence ID" value="NZ_AP025567.1"/>
</dbReference>
<accession>A0A415DV64</accession>
<dbReference type="InterPro" id="IPR002933">
    <property type="entry name" value="Peptidase_M20"/>
</dbReference>
<evidence type="ECO:0000256" key="8">
    <source>
        <dbReference type="ARBA" id="ARBA00023049"/>
    </source>
</evidence>
<dbReference type="GO" id="GO:0008270">
    <property type="term" value="F:zinc ion binding"/>
    <property type="evidence" value="ECO:0007669"/>
    <property type="project" value="InterPro"/>
</dbReference>
<protein>
    <submittedName>
        <fullName evidence="9">M20/M25/M40 family metallo-hydrolase</fullName>
    </submittedName>
</protein>
<gene>
    <name evidence="9" type="ORF">DW099_17995</name>
</gene>